<reference evidence="3 4" key="1">
    <citation type="submission" date="2018-03" db="EMBL/GenBank/DDBJ databases">
        <title>Draft genome of Deinococcus sp. OD32.</title>
        <authorList>
            <person name="Wang X.-P."/>
            <person name="Du Z.-J."/>
        </authorList>
    </citation>
    <scope>NUCLEOTIDE SEQUENCE [LARGE SCALE GENOMIC DNA]</scope>
    <source>
        <strain evidence="3 4">OD32</strain>
    </source>
</reference>
<evidence type="ECO:0000313" key="3">
    <source>
        <dbReference type="EMBL" id="PTA69546.1"/>
    </source>
</evidence>
<feature type="domain" description="SWIM-type" evidence="2">
    <location>
        <begin position="52"/>
        <end position="89"/>
    </location>
</feature>
<evidence type="ECO:0000313" key="4">
    <source>
        <dbReference type="Proteomes" id="UP000240317"/>
    </source>
</evidence>
<dbReference type="Proteomes" id="UP000240317">
    <property type="component" value="Unassembled WGS sequence"/>
</dbReference>
<keyword evidence="1" id="KW-0863">Zinc-finger</keyword>
<dbReference type="GO" id="GO:0008270">
    <property type="term" value="F:zinc ion binding"/>
    <property type="evidence" value="ECO:0007669"/>
    <property type="project" value="UniProtKB-KW"/>
</dbReference>
<dbReference type="InterPro" id="IPR007527">
    <property type="entry name" value="Znf_SWIM"/>
</dbReference>
<gene>
    <name evidence="3" type="ORF">C8263_00475</name>
</gene>
<protein>
    <recommendedName>
        <fullName evidence="2">SWIM-type domain-containing protein</fullName>
    </recommendedName>
</protein>
<keyword evidence="4" id="KW-1185">Reference proteome</keyword>
<keyword evidence="1" id="KW-0479">Metal-binding</keyword>
<dbReference type="RefSeq" id="WP_107136139.1">
    <property type="nucleotide sequence ID" value="NZ_PYSV01000001.1"/>
</dbReference>
<name>A0A2T3WCC5_9DEIO</name>
<evidence type="ECO:0000259" key="2">
    <source>
        <dbReference type="PROSITE" id="PS50966"/>
    </source>
</evidence>
<dbReference type="EMBL" id="PYSV01000001">
    <property type="protein sequence ID" value="PTA69546.1"/>
    <property type="molecule type" value="Genomic_DNA"/>
</dbReference>
<comment type="caution">
    <text evidence="3">The sequence shown here is derived from an EMBL/GenBank/DDBJ whole genome shotgun (WGS) entry which is preliminary data.</text>
</comment>
<dbReference type="OrthoDB" id="53693at2"/>
<keyword evidence="1" id="KW-0862">Zinc</keyword>
<dbReference type="PROSITE" id="PS50966">
    <property type="entry name" value="ZF_SWIM"/>
    <property type="match status" value="1"/>
</dbReference>
<dbReference type="Pfam" id="PF04434">
    <property type="entry name" value="SWIM"/>
    <property type="match status" value="1"/>
</dbReference>
<sequence length="585" mass="62496">MFELSVKAAQDHVGAGEWRKGRPYVAGLSALSAQPDGGAVTLSGWARGQERYRVQANLQGGQVAGAHCSCPVGDEGGCKHVAALLARAAEAPGDFETLPDLDVTLSGMGAADLRALVRRLLRRAPELTRLVVAGGTGTGLAGQVQAAFAQVVYDPEEDWEGEGPDLDEVWTLTEELTRLSETPGAEPQAVLNAAVALLDGAAELQDDDYGVELHDLAAPARSALLRLLARDLSEDVRSSAHDALQEATAEFGWSAAELAQEEQAGLFAALPAEDRALILGFLQGLTDAEGRDYRRRELARTLAVLGQLGAGEVTPEAEIALARAAGDREGLVRLLLAQGRTGEAVAALTEGSRPAAPQEVEAPFRDYGLLDTLETYARTNLRVYGARAWLYGHYRAAGRDPEAHALALDALLNGTGDHPDLTSFFLPRDLDWLASLKAVSPDWPADRERLIEHWAKRAANLGRLVLFLLNEGLGERALSVLRRHKADPVRVLGPHIATRLALALPAEQAKPLLLQAATAHIQGRGRKHYADAAGALRSAAPLLGHDEVRSAARLFVQEYPTLRALKEELVRAGLLSAGPPNARLH</sequence>
<dbReference type="AlphaFoldDB" id="A0A2T3WCC5"/>
<evidence type="ECO:0000256" key="1">
    <source>
        <dbReference type="PROSITE-ProRule" id="PRU00325"/>
    </source>
</evidence>
<accession>A0A2T3WCC5</accession>
<proteinExistence type="predicted"/>
<organism evidence="3 4">
    <name type="scientific">Deinococcus arcticus</name>
    <dbReference type="NCBI Taxonomy" id="2136176"/>
    <lineage>
        <taxon>Bacteria</taxon>
        <taxon>Thermotogati</taxon>
        <taxon>Deinococcota</taxon>
        <taxon>Deinococci</taxon>
        <taxon>Deinococcales</taxon>
        <taxon>Deinococcaceae</taxon>
        <taxon>Deinococcus</taxon>
    </lineage>
</organism>